<dbReference type="PANTHER" id="PTHR43546:SF3">
    <property type="entry name" value="UPF0173 METAL-DEPENDENT HYDROLASE MJ1163"/>
    <property type="match status" value="1"/>
</dbReference>
<dbReference type="AlphaFoldDB" id="A0A8J3Q653"/>
<keyword evidence="3" id="KW-1185">Reference proteome</keyword>
<comment type="caution">
    <text evidence="2">The sequence shown here is derived from an EMBL/GenBank/DDBJ whole genome shotgun (WGS) entry which is preliminary data.</text>
</comment>
<evidence type="ECO:0000259" key="1">
    <source>
        <dbReference type="SMART" id="SM00849"/>
    </source>
</evidence>
<dbReference type="Pfam" id="PF13483">
    <property type="entry name" value="Lactamase_B_3"/>
    <property type="match status" value="1"/>
</dbReference>
<protein>
    <submittedName>
        <fullName evidence="2">MBL fold metallo-hydrolase</fullName>
    </submittedName>
</protein>
<dbReference type="Gene3D" id="3.60.15.10">
    <property type="entry name" value="Ribonuclease Z/Hydroxyacylglutathione hydrolase-like"/>
    <property type="match status" value="1"/>
</dbReference>
<dbReference type="PANTHER" id="PTHR43546">
    <property type="entry name" value="UPF0173 METAL-DEPENDENT HYDROLASE MJ1163-RELATED"/>
    <property type="match status" value="1"/>
</dbReference>
<evidence type="ECO:0000313" key="2">
    <source>
        <dbReference type="EMBL" id="GIH04127.1"/>
    </source>
</evidence>
<proteinExistence type="predicted"/>
<evidence type="ECO:0000313" key="3">
    <source>
        <dbReference type="Proteomes" id="UP000612899"/>
    </source>
</evidence>
<accession>A0A8J3Q653</accession>
<name>A0A8J3Q653_9ACTN</name>
<dbReference type="InterPro" id="IPR050114">
    <property type="entry name" value="UPF0173_UPF0282_UlaG_hydrolase"/>
</dbReference>
<organism evidence="2 3">
    <name type="scientific">Rhizocola hellebori</name>
    <dbReference type="NCBI Taxonomy" id="1392758"/>
    <lineage>
        <taxon>Bacteria</taxon>
        <taxon>Bacillati</taxon>
        <taxon>Actinomycetota</taxon>
        <taxon>Actinomycetes</taxon>
        <taxon>Micromonosporales</taxon>
        <taxon>Micromonosporaceae</taxon>
        <taxon>Rhizocola</taxon>
    </lineage>
</organism>
<feature type="domain" description="Metallo-beta-lactamase" evidence="1">
    <location>
        <begin position="7"/>
        <end position="172"/>
    </location>
</feature>
<gene>
    <name evidence="2" type="ORF">Rhe02_21940</name>
</gene>
<dbReference type="RefSeq" id="WP_203908024.1">
    <property type="nucleotide sequence ID" value="NZ_BONY01000011.1"/>
</dbReference>
<dbReference type="SUPFAM" id="SSF56281">
    <property type="entry name" value="Metallo-hydrolase/oxidoreductase"/>
    <property type="match status" value="1"/>
</dbReference>
<dbReference type="InterPro" id="IPR036866">
    <property type="entry name" value="RibonucZ/Hydroxyglut_hydro"/>
</dbReference>
<dbReference type="EMBL" id="BONY01000011">
    <property type="protein sequence ID" value="GIH04127.1"/>
    <property type="molecule type" value="Genomic_DNA"/>
</dbReference>
<dbReference type="SMART" id="SM00849">
    <property type="entry name" value="Lactamase_B"/>
    <property type="match status" value="1"/>
</dbReference>
<reference evidence="2" key="1">
    <citation type="submission" date="2021-01" db="EMBL/GenBank/DDBJ databases">
        <title>Whole genome shotgun sequence of Rhizocola hellebori NBRC 109834.</title>
        <authorList>
            <person name="Komaki H."/>
            <person name="Tamura T."/>
        </authorList>
    </citation>
    <scope>NUCLEOTIDE SEQUENCE</scope>
    <source>
        <strain evidence="2">NBRC 109834</strain>
    </source>
</reference>
<sequence>MRLIKYTHACVRLEDNDRVLLIDPGTWAEPEAFAGVDDVLVTHEHADHVDVEALKRAKKANPALKVYTHAALAAELQEVDAQAVAAGDTFTAAGFAVKVVGGLHAEIYEGLPGCPNVGFIVEGNVYHPGDSYFVPDEEVETLLVPASGPWMSLRGSLDFARAVKPARAIGIHEAMLSELGLGNFGRWMEMKGQTGFSMLSPGESVSL</sequence>
<dbReference type="InterPro" id="IPR001279">
    <property type="entry name" value="Metallo-B-lactamas"/>
</dbReference>
<dbReference type="Proteomes" id="UP000612899">
    <property type="component" value="Unassembled WGS sequence"/>
</dbReference>